<dbReference type="FunFam" id="1.10.150.900:FF:000002">
    <property type="entry name" value="M20/M25/M40 family peptidase"/>
    <property type="match status" value="1"/>
</dbReference>
<organism evidence="7 8">
    <name type="scientific">Streptomyces ipomoeae</name>
    <dbReference type="NCBI Taxonomy" id="103232"/>
    <lineage>
        <taxon>Bacteria</taxon>
        <taxon>Bacillati</taxon>
        <taxon>Actinomycetota</taxon>
        <taxon>Actinomycetes</taxon>
        <taxon>Kitasatosporales</taxon>
        <taxon>Streptomycetaceae</taxon>
        <taxon>Streptomyces</taxon>
    </lineage>
</organism>
<protein>
    <submittedName>
        <fullName evidence="7">M20/M25/M40 family metallo-hydrolase</fullName>
    </submittedName>
</protein>
<comment type="caution">
    <text evidence="7">The sequence shown here is derived from an EMBL/GenBank/DDBJ whole genome shotgun (WGS) entry which is preliminary data.</text>
</comment>
<keyword evidence="3" id="KW-0479">Metal-binding</keyword>
<dbReference type="Pfam" id="PF07687">
    <property type="entry name" value="M20_dimer"/>
    <property type="match status" value="1"/>
</dbReference>
<evidence type="ECO:0000259" key="6">
    <source>
        <dbReference type="Pfam" id="PF07687"/>
    </source>
</evidence>
<dbReference type="Proteomes" id="UP000318720">
    <property type="component" value="Unassembled WGS sequence"/>
</dbReference>
<dbReference type="SUPFAM" id="SSF55031">
    <property type="entry name" value="Bacterial exopeptidase dimerisation domain"/>
    <property type="match status" value="1"/>
</dbReference>
<keyword evidence="4" id="KW-0378">Hydrolase</keyword>
<dbReference type="Gene3D" id="3.40.630.10">
    <property type="entry name" value="Zn peptidases"/>
    <property type="match status" value="1"/>
</dbReference>
<evidence type="ECO:0000313" key="7">
    <source>
        <dbReference type="EMBL" id="TQE35883.1"/>
    </source>
</evidence>
<reference evidence="7 8" key="1">
    <citation type="submission" date="2019-03" db="EMBL/GenBank/DDBJ databases">
        <title>Comparative genomic analyses of the sweetpotato soil rot pathogen, Streptomyces ipomoeae.</title>
        <authorList>
            <person name="Ruschel Soares N."/>
            <person name="Badger J.H."/>
            <person name="Huguet-Tapia J.C."/>
            <person name="Clark C.A."/>
            <person name="Pettis G.S."/>
        </authorList>
    </citation>
    <scope>NUCLEOTIDE SEQUENCE [LARGE SCALE GENOMIC DNA]</scope>
    <source>
        <strain evidence="7 8">88-35</strain>
    </source>
</reference>
<evidence type="ECO:0000256" key="4">
    <source>
        <dbReference type="ARBA" id="ARBA00022801"/>
    </source>
</evidence>
<dbReference type="RefSeq" id="WP_141581887.1">
    <property type="nucleotide sequence ID" value="NZ_JARAVA010000070.1"/>
</dbReference>
<name>A0AAE8W3R2_9ACTN</name>
<dbReference type="InterPro" id="IPR002933">
    <property type="entry name" value="Peptidase_M20"/>
</dbReference>
<proteinExistence type="inferred from homology"/>
<dbReference type="GO" id="GO:0046872">
    <property type="term" value="F:metal ion binding"/>
    <property type="evidence" value="ECO:0007669"/>
    <property type="project" value="UniProtKB-KW"/>
</dbReference>
<gene>
    <name evidence="7" type="ORF">Sipo8835_11745</name>
</gene>
<keyword evidence="5" id="KW-0862">Zinc</keyword>
<dbReference type="AlphaFoldDB" id="A0AAE8W3R2"/>
<dbReference type="PANTHER" id="PTHR43808:SF8">
    <property type="entry name" value="PEPTIDASE M20 DIMERISATION DOMAIN-CONTAINING PROTEIN"/>
    <property type="match status" value="1"/>
</dbReference>
<dbReference type="NCBIfam" id="NF005913">
    <property type="entry name" value="PRK07906.1"/>
    <property type="match status" value="1"/>
</dbReference>
<dbReference type="SUPFAM" id="SSF53187">
    <property type="entry name" value="Zn-dependent exopeptidases"/>
    <property type="match status" value="1"/>
</dbReference>
<evidence type="ECO:0000256" key="5">
    <source>
        <dbReference type="ARBA" id="ARBA00022833"/>
    </source>
</evidence>
<feature type="domain" description="Peptidase M20 dimerisation" evidence="6">
    <location>
        <begin position="211"/>
        <end position="338"/>
    </location>
</feature>
<evidence type="ECO:0000256" key="1">
    <source>
        <dbReference type="ARBA" id="ARBA00001947"/>
    </source>
</evidence>
<dbReference type="InterPro" id="IPR011650">
    <property type="entry name" value="Peptidase_M20_dimer"/>
</dbReference>
<dbReference type="PROSITE" id="PS00759">
    <property type="entry name" value="ARGE_DAPE_CPG2_2"/>
    <property type="match status" value="1"/>
</dbReference>
<dbReference type="Pfam" id="PF01546">
    <property type="entry name" value="Peptidase_M20"/>
    <property type="match status" value="1"/>
</dbReference>
<dbReference type="InterPro" id="IPR036264">
    <property type="entry name" value="Bact_exopeptidase_dim_dom"/>
</dbReference>
<sequence>MPTTDPRCPAAPTPPGIEDTASQAVELTSALIRIDSTNTGEEETTTGERTAAEFVATTLSDAGYEVHYIDAGNDRHSVVVRLEGADRERGALLVHGHLDVVPADPLDWTVHPLSGEIRDGYVWGRGAVDMKNMVAMSLALAIRYKRYGIVPARDIVFAFVADEEAGGRMGSGHLVEKHPGLLDGVTEAIGEVGGFSHTLDNGARAYLIQTAEKSKRWLKVRARGVAGHGSMLAEDNPIGRLGEALATLTKHRFPLTLTPTVRQFLEGISKAGGWKFTEDAQAEEIVGRLGGLGRIIGATIRDTANVTVVNAGYKSNVIPAVAEAEVDCRLLPGRREAFDAELAQLLGPGIELEWHEQESLVTTFDGDIVDAMVGALLEHDPNAIVLPYMMSGGTDAKRFARLGIRNFGFSPLLLPPDLDFAALFHGVDERVPVDSIRFGVRVLDEFLRTA</sequence>
<comment type="similarity">
    <text evidence="2">Belongs to the peptidase M20A family.</text>
</comment>
<dbReference type="InterPro" id="IPR001261">
    <property type="entry name" value="ArgE/DapE_CS"/>
</dbReference>
<evidence type="ECO:0000256" key="3">
    <source>
        <dbReference type="ARBA" id="ARBA00022723"/>
    </source>
</evidence>
<accession>A0AAE8W3R2</accession>
<dbReference type="PANTHER" id="PTHR43808">
    <property type="entry name" value="ACETYLORNITHINE DEACETYLASE"/>
    <property type="match status" value="1"/>
</dbReference>
<dbReference type="EMBL" id="SPAZ01000100">
    <property type="protein sequence ID" value="TQE35883.1"/>
    <property type="molecule type" value="Genomic_DNA"/>
</dbReference>
<comment type="cofactor">
    <cofactor evidence="1">
        <name>Zn(2+)</name>
        <dbReference type="ChEBI" id="CHEBI:29105"/>
    </cofactor>
</comment>
<dbReference type="PROSITE" id="PS00758">
    <property type="entry name" value="ARGE_DAPE_CPG2_1"/>
    <property type="match status" value="1"/>
</dbReference>
<dbReference type="Gene3D" id="1.10.150.900">
    <property type="match status" value="1"/>
</dbReference>
<evidence type="ECO:0000256" key="2">
    <source>
        <dbReference type="ARBA" id="ARBA00006247"/>
    </source>
</evidence>
<evidence type="ECO:0000313" key="8">
    <source>
        <dbReference type="Proteomes" id="UP000318720"/>
    </source>
</evidence>
<dbReference type="GO" id="GO:0016787">
    <property type="term" value="F:hydrolase activity"/>
    <property type="evidence" value="ECO:0007669"/>
    <property type="project" value="UniProtKB-KW"/>
</dbReference>
<dbReference type="InterPro" id="IPR050072">
    <property type="entry name" value="Peptidase_M20A"/>
</dbReference>
<dbReference type="Gene3D" id="3.30.70.360">
    <property type="match status" value="1"/>
</dbReference>